<dbReference type="PATRIC" id="fig|1177755.3.peg.1646"/>
<dbReference type="InterPro" id="IPR012338">
    <property type="entry name" value="Beta-lactam/transpept-like"/>
</dbReference>
<dbReference type="Pfam" id="PF11954">
    <property type="entry name" value="DUF3471"/>
    <property type="match status" value="1"/>
</dbReference>
<organism evidence="3 4">
    <name type="scientific">Methyloligella halotolerans</name>
    <dbReference type="NCBI Taxonomy" id="1177755"/>
    <lineage>
        <taxon>Bacteria</taxon>
        <taxon>Pseudomonadati</taxon>
        <taxon>Pseudomonadota</taxon>
        <taxon>Alphaproteobacteria</taxon>
        <taxon>Hyphomicrobiales</taxon>
        <taxon>Hyphomicrobiaceae</taxon>
        <taxon>Methyloligella</taxon>
    </lineage>
</organism>
<name>A0A1E2RZG6_9HYPH</name>
<dbReference type="SUPFAM" id="SSF56601">
    <property type="entry name" value="beta-lactamase/transpeptidase-like"/>
    <property type="match status" value="1"/>
</dbReference>
<dbReference type="Gene3D" id="3.40.710.10">
    <property type="entry name" value="DD-peptidase/beta-lactamase superfamily"/>
    <property type="match status" value="1"/>
</dbReference>
<gene>
    <name evidence="3" type="ORF">A7A08_01638</name>
</gene>
<evidence type="ECO:0000313" key="3">
    <source>
        <dbReference type="EMBL" id="ODA67604.1"/>
    </source>
</evidence>
<dbReference type="AlphaFoldDB" id="A0A1E2RZG6"/>
<comment type="caution">
    <text evidence="3">The sequence shown here is derived from an EMBL/GenBank/DDBJ whole genome shotgun (WGS) entry which is preliminary data.</text>
</comment>
<sequence length="313" mass="33649">MIWEDLAEKMLFEPAGMTTASYRHADFLSHEDRAHIHHRFAGNRWEAVYDRDPDAEAPAGGASASLNDMLRFTRLQLGQGKLDGKQIVDADALAATHVPQVIPGPPSSPAARAGFYGYGWNVSYDDQGRARIGHSGAFELGTATNITFMPGEDLGIVVLTNGMPIGVAEAIGAAFLDVAENGRVTVDWTGFMGRIFDQMRAAESPKVDYAKRPEIPAPAQKLTRYAGRYANGYYGPLTVSEAGEKLSMTLGPADAPTVFALTHFDGDTFTFDTIGENANGLAGAIFTFGKDGKAASVVLDFYDRTGLGTFVRN</sequence>
<dbReference type="EMBL" id="MASI01000003">
    <property type="protein sequence ID" value="ODA67604.1"/>
    <property type="molecule type" value="Genomic_DNA"/>
</dbReference>
<evidence type="ECO:0000259" key="1">
    <source>
        <dbReference type="Pfam" id="PF00144"/>
    </source>
</evidence>
<dbReference type="InterPro" id="IPR021860">
    <property type="entry name" value="Peptidase_S12_Pab87-rel_C"/>
</dbReference>
<dbReference type="InterPro" id="IPR050491">
    <property type="entry name" value="AmpC-like"/>
</dbReference>
<dbReference type="InterPro" id="IPR001466">
    <property type="entry name" value="Beta-lactam-related"/>
</dbReference>
<reference evidence="3 4" key="1">
    <citation type="submission" date="2016-07" db="EMBL/GenBank/DDBJ databases">
        <title>Draft genome sequence of Methyloligella halotolerans C2T (VKM B-2706T=CCUG 61687T=DSM 25045T), a halotolerant polyhydroxybutyrate accumulating methylotroph.</title>
        <authorList>
            <person name="Vasilenko O.V."/>
            <person name="Doronina N.V."/>
            <person name="Poroshina M.N."/>
            <person name="Tarlachkov S.V."/>
            <person name="Trotsenko Y.A."/>
        </authorList>
    </citation>
    <scope>NUCLEOTIDE SEQUENCE [LARGE SCALE GENOMIC DNA]</scope>
    <source>
        <strain evidence="3 4">VKM B-2706</strain>
    </source>
</reference>
<dbReference type="STRING" id="1177755.A7A08_01638"/>
<feature type="domain" description="Peptidase S12 Pab87-related C-terminal" evidence="2">
    <location>
        <begin position="212"/>
        <end position="300"/>
    </location>
</feature>
<dbReference type="Gene3D" id="2.40.128.600">
    <property type="match status" value="1"/>
</dbReference>
<dbReference type="Proteomes" id="UP000095087">
    <property type="component" value="Unassembled WGS sequence"/>
</dbReference>
<accession>A0A1E2RZG6</accession>
<evidence type="ECO:0000313" key="4">
    <source>
        <dbReference type="Proteomes" id="UP000095087"/>
    </source>
</evidence>
<dbReference type="PANTHER" id="PTHR46825:SF15">
    <property type="entry name" value="BETA-LACTAMASE-RELATED DOMAIN-CONTAINING PROTEIN"/>
    <property type="match status" value="1"/>
</dbReference>
<keyword evidence="4" id="KW-1185">Reference proteome</keyword>
<feature type="domain" description="Beta-lactamase-related" evidence="1">
    <location>
        <begin position="3"/>
        <end position="166"/>
    </location>
</feature>
<proteinExistence type="predicted"/>
<evidence type="ECO:0000259" key="2">
    <source>
        <dbReference type="Pfam" id="PF11954"/>
    </source>
</evidence>
<dbReference type="Pfam" id="PF00144">
    <property type="entry name" value="Beta-lactamase"/>
    <property type="match status" value="1"/>
</dbReference>
<protein>
    <submittedName>
        <fullName evidence="3">Beta-lactamase</fullName>
    </submittedName>
</protein>
<dbReference type="PANTHER" id="PTHR46825">
    <property type="entry name" value="D-ALANYL-D-ALANINE-CARBOXYPEPTIDASE/ENDOPEPTIDASE AMPH"/>
    <property type="match status" value="1"/>
</dbReference>